<name>A0A3D9XL84_PARVE</name>
<comment type="caution">
    <text evidence="1">The sequence shown here is derived from an EMBL/GenBank/DDBJ whole genome shotgun (WGS) entry which is preliminary data.</text>
</comment>
<evidence type="ECO:0000313" key="1">
    <source>
        <dbReference type="EMBL" id="REF70398.1"/>
    </source>
</evidence>
<dbReference type="RefSeq" id="WP_208861612.1">
    <property type="nucleotide sequence ID" value="NZ_CP038197.1"/>
</dbReference>
<reference evidence="1 2" key="1">
    <citation type="submission" date="2018-08" db="EMBL/GenBank/DDBJ databases">
        <title>Genomic Encyclopedia of Archaeal and Bacterial Type Strains, Phase II (KMG-II): from individual species to whole genera.</title>
        <authorList>
            <person name="Goeker M."/>
        </authorList>
    </citation>
    <scope>NUCLEOTIDE SEQUENCE [LARGE SCALE GENOMIC DNA]</scope>
    <source>
        <strain evidence="1 2">DSM 17099</strain>
    </source>
</reference>
<organism evidence="1 2">
    <name type="scientific">Paracoccus versutus</name>
    <name type="common">Thiobacillus versutus</name>
    <dbReference type="NCBI Taxonomy" id="34007"/>
    <lineage>
        <taxon>Bacteria</taxon>
        <taxon>Pseudomonadati</taxon>
        <taxon>Pseudomonadota</taxon>
        <taxon>Alphaproteobacteria</taxon>
        <taxon>Rhodobacterales</taxon>
        <taxon>Paracoccaceae</taxon>
        <taxon>Paracoccus</taxon>
    </lineage>
</organism>
<gene>
    <name evidence="1" type="ORF">BDD41_3130</name>
</gene>
<proteinExistence type="predicted"/>
<evidence type="ECO:0000313" key="2">
    <source>
        <dbReference type="Proteomes" id="UP000256941"/>
    </source>
</evidence>
<sequence length="826" mass="87631">MASATKRIILSTGWVKIAEAKGREAMAMIDAYGAVQLAVADGEPPRGDVASGHSLNGSMMWPVKGAEIIWARGAGVAVSVTLLKVVPEFATLDSAALKVATASAQAVATAAAGAAATADAKAVTADNKATAADAKATEAQQVQARRDFARWYLTDYLHPDDMMAALEGDIAGQDEVRVSDAIQQMHDDMLLWSAQSGGRQSIAIYPCLRLAVCKEAFSETACQTLWDMDGATYGANRFSLRFDSTEFRIKNWQAVASVRTSGYWAHHGITYPVPEVFFRWEQSGGNAYLSSIEGGWSIVGSGSWTEPVAVKLYNMQHLRIAGLHVRGLRNISLMMENVVNSDFDDVNLFNTGWQPTEFGGTLGHMPATVRFSNVGAVVTATQAIFDAQHVGKLFCLSQAGQVDRDLRLNFWAEIASVDSPTQITLAEAPSVNVTDQTGSFEALRASTSGTTWTLSAPVGQSLVGRFVTLGFARFPGAAMTNLGTLTTTVIAHSGDTITVADAPASDVTNALLALAPQLHVDRLVHAPGVSRTDNVGFTNLRCEGTGYANVSVIPALFGNCSAIEITNAKFHGTGNGNNNYGGTATCLFLGTADGFSFSGWLEQCGNSPRYGAVTVAGNRVRADFYGKLTPYGDGSRSAMTYVDPPSGSTEVQIRWGMVHPSGTFPRASQAAHRFGPNGSPEMVVSIASPPRPTTGAPILTPTRLGEVTATSLRGDAVTQGQTTGSAQVTYPRAMTVGFGGNTGDINPEAVTDLDAIVGRHRRVRIASGPGGDGYVVDAIRQVGNVCIQVGWRIQFDQPPRLIMRHNNNTGGAWGDWYYLDGTLLTP</sequence>
<dbReference type="Proteomes" id="UP000256941">
    <property type="component" value="Unassembled WGS sequence"/>
</dbReference>
<dbReference type="EMBL" id="QTUJ01000002">
    <property type="protein sequence ID" value="REF70398.1"/>
    <property type="molecule type" value="Genomic_DNA"/>
</dbReference>
<dbReference type="AlphaFoldDB" id="A0A3D9XL84"/>
<accession>A0A3D9XL84</accession>
<protein>
    <submittedName>
        <fullName evidence="1">Uncharacterized protein</fullName>
    </submittedName>
</protein>